<feature type="transmembrane region" description="Helical" evidence="1">
    <location>
        <begin position="6"/>
        <end position="27"/>
    </location>
</feature>
<proteinExistence type="predicted"/>
<dbReference type="OrthoDB" id="9780884at2"/>
<reference evidence="3 4" key="1">
    <citation type="journal article" date="2009" name="Appl. Environ. Microbiol.">
        <title>Genomic analysis of 'Elusimicrobium minutum,' the first cultivated representative of the phylum 'Elusimicrobia' (formerly termite group 1).</title>
        <authorList>
            <person name="Herlemann D.P.R."/>
            <person name="Geissinger O."/>
            <person name="Ikeda-Ohtsubo W."/>
            <person name="Kunin V."/>
            <person name="Sun H."/>
            <person name="Lapidus A."/>
            <person name="Hugenholtz P."/>
            <person name="Brune A."/>
        </authorList>
    </citation>
    <scope>NUCLEOTIDE SEQUENCE [LARGE SCALE GENOMIC DNA]</scope>
    <source>
        <strain evidence="3 4">Pei191</strain>
    </source>
</reference>
<name>B2KAV4_ELUMP</name>
<feature type="transmembrane region" description="Helical" evidence="1">
    <location>
        <begin position="103"/>
        <end position="125"/>
    </location>
</feature>
<dbReference type="GO" id="GO:0016787">
    <property type="term" value="F:hydrolase activity"/>
    <property type="evidence" value="ECO:0007669"/>
    <property type="project" value="UniProtKB-KW"/>
</dbReference>
<evidence type="ECO:0000313" key="4">
    <source>
        <dbReference type="Proteomes" id="UP000001029"/>
    </source>
</evidence>
<dbReference type="PANTHER" id="PTHR31302">
    <property type="entry name" value="TRANSMEMBRANE PROTEIN WITH METALLOPHOSPHOESTERASE DOMAIN-RELATED"/>
    <property type="match status" value="1"/>
</dbReference>
<gene>
    <name evidence="3" type="ordered locus">Emin_0084</name>
</gene>
<dbReference type="InterPro" id="IPR051158">
    <property type="entry name" value="Metallophosphoesterase_sf"/>
</dbReference>
<keyword evidence="4" id="KW-1185">Reference proteome</keyword>
<dbReference type="PANTHER" id="PTHR31302:SF0">
    <property type="entry name" value="TRANSMEMBRANE PROTEIN WITH METALLOPHOSPHOESTERASE DOMAIN"/>
    <property type="match status" value="1"/>
</dbReference>
<dbReference type="SUPFAM" id="SSF56300">
    <property type="entry name" value="Metallo-dependent phosphatases"/>
    <property type="match status" value="1"/>
</dbReference>
<dbReference type="CDD" id="cd07385">
    <property type="entry name" value="MPP_YkuE_C"/>
    <property type="match status" value="1"/>
</dbReference>
<evidence type="ECO:0000313" key="3">
    <source>
        <dbReference type="EMBL" id="ACC97650.1"/>
    </source>
</evidence>
<protein>
    <submittedName>
        <fullName evidence="3">Phosphohydrolases family protein</fullName>
    </submittedName>
</protein>
<dbReference type="AlphaFoldDB" id="B2KAV4"/>
<dbReference type="STRING" id="445932.Emin_0084"/>
<accession>B2KAV4</accession>
<organism evidence="3 4">
    <name type="scientific">Elusimicrobium minutum (strain Pei191)</name>
    <dbReference type="NCBI Taxonomy" id="445932"/>
    <lineage>
        <taxon>Bacteria</taxon>
        <taxon>Pseudomonadati</taxon>
        <taxon>Elusimicrobiota</taxon>
        <taxon>Elusimicrobia</taxon>
        <taxon>Elusimicrobiales</taxon>
        <taxon>Elusimicrobiaceae</taxon>
        <taxon>Elusimicrobium</taxon>
    </lineage>
</organism>
<dbReference type="HOGENOM" id="CLU_025443_6_0_0"/>
<sequence length="361" mass="40889">MWAFYALAFSVFIILHVFCSGTFYYFFPSAVTKTAFWAAPVFCTGLIVLSFALNRRSTGFFEGIVTMLGHYWTGIIFIIFSVAILMVFSEIIFNFFKIPAKLWIGRAGLCAMAVFIILGIIGGLMPPKTVTINLKSDKLPVEKLKVVQISDTHLGTGVAVKRVKKMVDQVNALEPDLIVVTGDYFENGEKFRAKNAHALKQMKAKYGVYGVFGNHEFYGGVKKSVEFFKMAGTELLRNDSVEPLPGVVVSGVDDFASAHISRSDFAEFLKTINPQKYNILLQHEPRFYDTAENKVDLMLSGHTHRGQIFPFHFLVKARYPYFYGLYTRGETKYYVTSGAFYWGPPMRLFSRNEIVLFNIEK</sequence>
<feature type="transmembrane region" description="Helical" evidence="1">
    <location>
        <begin position="73"/>
        <end position="96"/>
    </location>
</feature>
<keyword evidence="3" id="KW-0378">Hydrolase</keyword>
<feature type="transmembrane region" description="Helical" evidence="1">
    <location>
        <begin position="34"/>
        <end position="53"/>
    </location>
</feature>
<dbReference type="Gene3D" id="3.60.21.10">
    <property type="match status" value="1"/>
</dbReference>
<dbReference type="RefSeq" id="WP_012414265.1">
    <property type="nucleotide sequence ID" value="NC_010644.1"/>
</dbReference>
<dbReference type="Proteomes" id="UP000001029">
    <property type="component" value="Chromosome"/>
</dbReference>
<dbReference type="InterPro" id="IPR004843">
    <property type="entry name" value="Calcineurin-like_PHP"/>
</dbReference>
<dbReference type="InterPro" id="IPR029052">
    <property type="entry name" value="Metallo-depent_PP-like"/>
</dbReference>
<dbReference type="Pfam" id="PF00149">
    <property type="entry name" value="Metallophos"/>
    <property type="match status" value="1"/>
</dbReference>
<dbReference type="KEGG" id="emi:Emin_0084"/>
<keyword evidence="1" id="KW-0812">Transmembrane</keyword>
<evidence type="ECO:0000256" key="1">
    <source>
        <dbReference type="SAM" id="Phobius"/>
    </source>
</evidence>
<dbReference type="EMBL" id="CP001055">
    <property type="protein sequence ID" value="ACC97650.1"/>
    <property type="molecule type" value="Genomic_DNA"/>
</dbReference>
<feature type="domain" description="Calcineurin-like phosphoesterase" evidence="2">
    <location>
        <begin position="144"/>
        <end position="305"/>
    </location>
</feature>
<evidence type="ECO:0000259" key="2">
    <source>
        <dbReference type="Pfam" id="PF00149"/>
    </source>
</evidence>
<keyword evidence="1" id="KW-0472">Membrane</keyword>
<keyword evidence="1" id="KW-1133">Transmembrane helix</keyword>